<feature type="compositionally biased region" description="Low complexity" evidence="1">
    <location>
        <begin position="24"/>
        <end position="54"/>
    </location>
</feature>
<feature type="region of interest" description="Disordered" evidence="1">
    <location>
        <begin position="1"/>
        <end position="98"/>
    </location>
</feature>
<protein>
    <submittedName>
        <fullName evidence="2">Uncharacterized protein</fullName>
    </submittedName>
</protein>
<keyword evidence="3" id="KW-1185">Reference proteome</keyword>
<name>A0A4Z0YEC8_9PEZI</name>
<organism evidence="2 3">
    <name type="scientific">Xylaria hypoxylon</name>
    <dbReference type="NCBI Taxonomy" id="37992"/>
    <lineage>
        <taxon>Eukaryota</taxon>
        <taxon>Fungi</taxon>
        <taxon>Dikarya</taxon>
        <taxon>Ascomycota</taxon>
        <taxon>Pezizomycotina</taxon>
        <taxon>Sordariomycetes</taxon>
        <taxon>Xylariomycetidae</taxon>
        <taxon>Xylariales</taxon>
        <taxon>Xylariaceae</taxon>
        <taxon>Xylaria</taxon>
    </lineage>
</organism>
<comment type="caution">
    <text evidence="2">The sequence shown here is derived from an EMBL/GenBank/DDBJ whole genome shotgun (WGS) entry which is preliminary data.</text>
</comment>
<accession>A0A4Z0YEC8</accession>
<gene>
    <name evidence="2" type="ORF">E0Z10_g6399</name>
</gene>
<dbReference type="OrthoDB" id="4778146at2759"/>
<dbReference type="AlphaFoldDB" id="A0A4Z0YEC8"/>
<feature type="compositionally biased region" description="Basic and acidic residues" evidence="1">
    <location>
        <begin position="78"/>
        <end position="94"/>
    </location>
</feature>
<evidence type="ECO:0000256" key="1">
    <source>
        <dbReference type="SAM" id="MobiDB-lite"/>
    </source>
</evidence>
<sequence length="194" mass="21580">MEPHREASYPLLPIEPSSPVLPTSELSPRVPSESSPEPSPNVPSNLQQPSHSASPPSPPQRSPLPIIWHRSQVNRKLTKTEKEKIRGDKLKEGNEGVDATTPCKRCSKLGKTCRVARDPSKFNTYKCGECIKGKCTCTFNIENPGIDYGSHHKTKNQAKEQLKRRARLQALATKRKNSDDTEDQDILSAAEVFD</sequence>
<proteinExistence type="predicted"/>
<dbReference type="EMBL" id="SKBN01000132">
    <property type="protein sequence ID" value="TGJ82364.1"/>
    <property type="molecule type" value="Genomic_DNA"/>
</dbReference>
<feature type="region of interest" description="Disordered" evidence="1">
    <location>
        <begin position="172"/>
        <end position="194"/>
    </location>
</feature>
<evidence type="ECO:0000313" key="3">
    <source>
        <dbReference type="Proteomes" id="UP000297716"/>
    </source>
</evidence>
<evidence type="ECO:0000313" key="2">
    <source>
        <dbReference type="EMBL" id="TGJ82364.1"/>
    </source>
</evidence>
<dbReference type="Proteomes" id="UP000297716">
    <property type="component" value="Unassembled WGS sequence"/>
</dbReference>
<reference evidence="2 3" key="1">
    <citation type="submission" date="2019-03" db="EMBL/GenBank/DDBJ databases">
        <title>Draft genome sequence of Xylaria hypoxylon DSM 108379, a ubiquitous saprotrophic-parasitic fungi on hardwood.</title>
        <authorList>
            <person name="Buettner E."/>
            <person name="Leonhardt S."/>
            <person name="Gebauer A.M."/>
            <person name="Liers C."/>
            <person name="Hofrichter M."/>
            <person name="Kellner H."/>
        </authorList>
    </citation>
    <scope>NUCLEOTIDE SEQUENCE [LARGE SCALE GENOMIC DNA]</scope>
    <source>
        <strain evidence="2 3">DSM 108379</strain>
    </source>
</reference>